<dbReference type="GeneID" id="17262286"/>
<dbReference type="PaxDb" id="2903-EOD16137"/>
<feature type="region of interest" description="Disordered" evidence="1">
    <location>
        <begin position="1"/>
        <end position="47"/>
    </location>
</feature>
<dbReference type="Proteomes" id="UP000013827">
    <property type="component" value="Unassembled WGS sequence"/>
</dbReference>
<reference evidence="3" key="1">
    <citation type="journal article" date="2013" name="Nature">
        <title>Pan genome of the phytoplankton Emiliania underpins its global distribution.</title>
        <authorList>
            <person name="Read B.A."/>
            <person name="Kegel J."/>
            <person name="Klute M.J."/>
            <person name="Kuo A."/>
            <person name="Lefebvre S.C."/>
            <person name="Maumus F."/>
            <person name="Mayer C."/>
            <person name="Miller J."/>
            <person name="Monier A."/>
            <person name="Salamov A."/>
            <person name="Young J."/>
            <person name="Aguilar M."/>
            <person name="Claverie J.M."/>
            <person name="Frickenhaus S."/>
            <person name="Gonzalez K."/>
            <person name="Herman E.K."/>
            <person name="Lin Y.C."/>
            <person name="Napier J."/>
            <person name="Ogata H."/>
            <person name="Sarno A.F."/>
            <person name="Shmutz J."/>
            <person name="Schroeder D."/>
            <person name="de Vargas C."/>
            <person name="Verret F."/>
            <person name="von Dassow P."/>
            <person name="Valentin K."/>
            <person name="Van de Peer Y."/>
            <person name="Wheeler G."/>
            <person name="Dacks J.B."/>
            <person name="Delwiche C.F."/>
            <person name="Dyhrman S.T."/>
            <person name="Glockner G."/>
            <person name="John U."/>
            <person name="Richards T."/>
            <person name="Worden A.Z."/>
            <person name="Zhang X."/>
            <person name="Grigoriev I.V."/>
            <person name="Allen A.E."/>
            <person name="Bidle K."/>
            <person name="Borodovsky M."/>
            <person name="Bowler C."/>
            <person name="Brownlee C."/>
            <person name="Cock J.M."/>
            <person name="Elias M."/>
            <person name="Gladyshev V.N."/>
            <person name="Groth M."/>
            <person name="Guda C."/>
            <person name="Hadaegh A."/>
            <person name="Iglesias-Rodriguez M.D."/>
            <person name="Jenkins J."/>
            <person name="Jones B.M."/>
            <person name="Lawson T."/>
            <person name="Leese F."/>
            <person name="Lindquist E."/>
            <person name="Lobanov A."/>
            <person name="Lomsadze A."/>
            <person name="Malik S.B."/>
            <person name="Marsh M.E."/>
            <person name="Mackinder L."/>
            <person name="Mock T."/>
            <person name="Mueller-Roeber B."/>
            <person name="Pagarete A."/>
            <person name="Parker M."/>
            <person name="Probert I."/>
            <person name="Quesneville H."/>
            <person name="Raines C."/>
            <person name="Rensing S.A."/>
            <person name="Riano-Pachon D.M."/>
            <person name="Richier S."/>
            <person name="Rokitta S."/>
            <person name="Shiraiwa Y."/>
            <person name="Soanes D.M."/>
            <person name="van der Giezen M."/>
            <person name="Wahlund T.M."/>
            <person name="Williams B."/>
            <person name="Wilson W."/>
            <person name="Wolfe G."/>
            <person name="Wurch L.L."/>
        </authorList>
    </citation>
    <scope>NUCLEOTIDE SEQUENCE</scope>
</reference>
<dbReference type="eggNOG" id="ENOG502S9GR">
    <property type="taxonomic scope" value="Eukaryota"/>
</dbReference>
<accession>A0A0D3IY02</accession>
<reference evidence="2" key="2">
    <citation type="submission" date="2024-10" db="UniProtKB">
        <authorList>
            <consortium name="EnsemblProtists"/>
        </authorList>
    </citation>
    <scope>IDENTIFICATION</scope>
</reference>
<sequence length="160" mass="17275">MVAKGFSKAPPPASKPPKKRAAAAGPAPPPPLSAKAQQASKDFDSLKASGAPEYSIAVRTVSSGGEPSEWYLVGGLAVPRSNSEEKAVSMAIFQNEDELLKGAYKFYPKLKASTDKFEYGYKMRDFPDDPWNIASEAATKGSDNPFMDWFNTLDNPLNRG</sequence>
<dbReference type="RefSeq" id="XP_005768566.1">
    <property type="nucleotide sequence ID" value="XM_005768509.1"/>
</dbReference>
<keyword evidence="3" id="KW-1185">Reference proteome</keyword>
<dbReference type="Pfam" id="PF20133">
    <property type="entry name" value="HHL1-like"/>
    <property type="match status" value="1"/>
</dbReference>
<organism evidence="2 3">
    <name type="scientific">Emiliania huxleyi (strain CCMP1516)</name>
    <dbReference type="NCBI Taxonomy" id="280463"/>
    <lineage>
        <taxon>Eukaryota</taxon>
        <taxon>Haptista</taxon>
        <taxon>Haptophyta</taxon>
        <taxon>Prymnesiophyceae</taxon>
        <taxon>Isochrysidales</taxon>
        <taxon>Noelaerhabdaceae</taxon>
        <taxon>Emiliania</taxon>
    </lineage>
</organism>
<dbReference type="HOGENOM" id="CLU_120168_1_0_1"/>
<evidence type="ECO:0000256" key="1">
    <source>
        <dbReference type="SAM" id="MobiDB-lite"/>
    </source>
</evidence>
<protein>
    <submittedName>
        <fullName evidence="2">Uncharacterized protein</fullName>
    </submittedName>
</protein>
<dbReference type="AlphaFoldDB" id="A0A0D3IY02"/>
<proteinExistence type="predicted"/>
<dbReference type="EnsemblProtists" id="EOD16137">
    <property type="protein sequence ID" value="EOD16137"/>
    <property type="gene ID" value="EMIHUDRAFT_370468"/>
</dbReference>
<evidence type="ECO:0000313" key="2">
    <source>
        <dbReference type="EnsemblProtists" id="EOD16137"/>
    </source>
</evidence>
<dbReference type="InterPro" id="IPR045388">
    <property type="entry name" value="HHL1-like"/>
</dbReference>
<evidence type="ECO:0000313" key="3">
    <source>
        <dbReference type="Proteomes" id="UP000013827"/>
    </source>
</evidence>
<name>A0A0D3IY02_EMIH1</name>
<dbReference type="KEGG" id="ehx:EMIHUDRAFT_370468"/>